<feature type="transmembrane region" description="Helical" evidence="1">
    <location>
        <begin position="138"/>
        <end position="158"/>
    </location>
</feature>
<dbReference type="EMBL" id="FONT01000001">
    <property type="protein sequence ID" value="SFE31512.1"/>
    <property type="molecule type" value="Genomic_DNA"/>
</dbReference>
<proteinExistence type="predicted"/>
<protein>
    <recommendedName>
        <fullName evidence="4">UDP-N-acetylmuramyl pentapeptide phosphotransferase/UDP-N-acetylglucosamine-1-phosphate transferase</fullName>
    </recommendedName>
</protein>
<keyword evidence="1" id="KW-0472">Membrane</keyword>
<feature type="transmembrane region" description="Helical" evidence="1">
    <location>
        <begin position="12"/>
        <end position="28"/>
    </location>
</feature>
<name>A0A1I1ZIS2_9BACI</name>
<feature type="transmembrane region" description="Helical" evidence="1">
    <location>
        <begin position="112"/>
        <end position="132"/>
    </location>
</feature>
<sequence length="282" mass="31372">MAGGGKVLVEIWKIVFLTVCALLGWYLLKHASKNKGWMVYNYENKSIPYTFGILLLFLIILMDSLWISTPSAGLMFYLIFTWFAGWLDDRYGTPFPKGLKGHFTYFLTYGKWTTGLTKIILISAAALLGLLFSEVNGGLAAIAAFSVMVLSPHVCNLLDTRPLRVWSWGLLHLSIIAVVGYYKAPLSLVLAIIIIHMLWGYIEGNKRAMLGDNGAAAAGGILAWILVHTTSTVFQFVMIFFYVLLTGTAEKVSLNTIFEKLRKVVVLGEWGNKEEAGTKVFK</sequence>
<keyword evidence="1" id="KW-0812">Transmembrane</keyword>
<evidence type="ECO:0000313" key="2">
    <source>
        <dbReference type="EMBL" id="SFE31512.1"/>
    </source>
</evidence>
<keyword evidence="3" id="KW-1185">Reference proteome</keyword>
<feature type="transmembrane region" description="Helical" evidence="1">
    <location>
        <begin position="74"/>
        <end position="91"/>
    </location>
</feature>
<evidence type="ECO:0000256" key="1">
    <source>
        <dbReference type="SAM" id="Phobius"/>
    </source>
</evidence>
<accession>A0A1I1ZIS2</accession>
<evidence type="ECO:0000313" key="3">
    <source>
        <dbReference type="Proteomes" id="UP000199516"/>
    </source>
</evidence>
<organism evidence="2 3">
    <name type="scientific">Alteribacillus iranensis</name>
    <dbReference type="NCBI Taxonomy" id="930128"/>
    <lineage>
        <taxon>Bacteria</taxon>
        <taxon>Bacillati</taxon>
        <taxon>Bacillota</taxon>
        <taxon>Bacilli</taxon>
        <taxon>Bacillales</taxon>
        <taxon>Bacillaceae</taxon>
        <taxon>Alteribacillus</taxon>
    </lineage>
</organism>
<gene>
    <name evidence="2" type="ORF">SAMN05192532_101263</name>
</gene>
<feature type="transmembrane region" description="Helical" evidence="1">
    <location>
        <begin position="49"/>
        <end position="68"/>
    </location>
</feature>
<reference evidence="2 3" key="1">
    <citation type="submission" date="2016-10" db="EMBL/GenBank/DDBJ databases">
        <authorList>
            <person name="de Groot N.N."/>
        </authorList>
    </citation>
    <scope>NUCLEOTIDE SEQUENCE [LARGE SCALE GENOMIC DNA]</scope>
    <source>
        <strain evidence="2 3">DSM 23995</strain>
    </source>
</reference>
<evidence type="ECO:0008006" key="4">
    <source>
        <dbReference type="Google" id="ProtNLM"/>
    </source>
</evidence>
<dbReference type="AlphaFoldDB" id="A0A1I1ZIS2"/>
<dbReference type="STRING" id="930128.SAMN05192532_101263"/>
<feature type="transmembrane region" description="Helical" evidence="1">
    <location>
        <begin position="221"/>
        <end position="245"/>
    </location>
</feature>
<keyword evidence="1" id="KW-1133">Transmembrane helix</keyword>
<feature type="transmembrane region" description="Helical" evidence="1">
    <location>
        <begin position="170"/>
        <end position="201"/>
    </location>
</feature>
<dbReference type="Proteomes" id="UP000199516">
    <property type="component" value="Unassembled WGS sequence"/>
</dbReference>